<dbReference type="RefSeq" id="WP_124317971.1">
    <property type="nucleotide sequence ID" value="NZ_AP028155.1"/>
</dbReference>
<dbReference type="CDD" id="cd04433">
    <property type="entry name" value="AFD_class_I"/>
    <property type="match status" value="1"/>
</dbReference>
<dbReference type="Pfam" id="PF00501">
    <property type="entry name" value="AMP-binding"/>
    <property type="match status" value="1"/>
</dbReference>
<dbReference type="EMBL" id="JACIES010000002">
    <property type="protein sequence ID" value="MBB4025552.1"/>
    <property type="molecule type" value="Genomic_DNA"/>
</dbReference>
<dbReference type="PANTHER" id="PTHR43201:SF8">
    <property type="entry name" value="ACYL-COA SYNTHETASE FAMILY MEMBER 3"/>
    <property type="match status" value="1"/>
</dbReference>
<evidence type="ECO:0000313" key="4">
    <source>
        <dbReference type="EMBL" id="MBB4025552.1"/>
    </source>
</evidence>
<dbReference type="AlphaFoldDB" id="A0A7W6MY79"/>
<feature type="domain" description="AMP-dependent synthetase/ligase" evidence="2">
    <location>
        <begin position="103"/>
        <end position="254"/>
    </location>
</feature>
<evidence type="ECO:0000259" key="2">
    <source>
        <dbReference type="Pfam" id="PF00501"/>
    </source>
</evidence>
<gene>
    <name evidence="4" type="ORF">GGR14_001324</name>
</gene>
<dbReference type="GeneID" id="93103234"/>
<protein>
    <submittedName>
        <fullName evidence="4">Acyl-coenzyme A synthetase/AMP-(Fatty) acid ligase</fullName>
    </submittedName>
</protein>
<organism evidence="4 5">
    <name type="scientific">Butyricimonas faecihominis</name>
    <dbReference type="NCBI Taxonomy" id="1472416"/>
    <lineage>
        <taxon>Bacteria</taxon>
        <taxon>Pseudomonadati</taxon>
        <taxon>Bacteroidota</taxon>
        <taxon>Bacteroidia</taxon>
        <taxon>Bacteroidales</taxon>
        <taxon>Odoribacteraceae</taxon>
        <taxon>Butyricimonas</taxon>
    </lineage>
</organism>
<dbReference type="InterPro" id="IPR042099">
    <property type="entry name" value="ANL_N_sf"/>
</dbReference>
<dbReference type="OrthoDB" id="9765680at2"/>
<proteinExistence type="inferred from homology"/>
<accession>A0A7W6MY79</accession>
<name>A0A7W6MY79_9BACT</name>
<reference evidence="4 5" key="1">
    <citation type="submission" date="2020-08" db="EMBL/GenBank/DDBJ databases">
        <title>Genomic Encyclopedia of Type Strains, Phase IV (KMG-IV): sequencing the most valuable type-strain genomes for metagenomic binning, comparative biology and taxonomic classification.</title>
        <authorList>
            <person name="Goeker M."/>
        </authorList>
    </citation>
    <scope>NUCLEOTIDE SEQUENCE [LARGE SCALE GENOMIC DNA]</scope>
    <source>
        <strain evidence="4 5">DSM 105721</strain>
    </source>
</reference>
<dbReference type="Pfam" id="PF13193">
    <property type="entry name" value="AMP-binding_C"/>
    <property type="match status" value="1"/>
</dbReference>
<evidence type="ECO:0000256" key="1">
    <source>
        <dbReference type="ARBA" id="ARBA00006432"/>
    </source>
</evidence>
<dbReference type="InterPro" id="IPR025110">
    <property type="entry name" value="AMP-bd_C"/>
</dbReference>
<dbReference type="GO" id="GO:0006631">
    <property type="term" value="P:fatty acid metabolic process"/>
    <property type="evidence" value="ECO:0007669"/>
    <property type="project" value="TreeGrafter"/>
</dbReference>
<sequence>MDDVFYIDVKDGVNISYHQLIEDVRNTSVYNPYCKEESYYEVFKNIVTSLVIGEEIILLDADFTDVEVRKLVGDVDIKAATRPVVIGNEIHEGNFEEVILSNREKWRMTLFTSGTTGLPKSVSHSFASITRQVKKSERHINDIWGFAFNPTHMAGLQVFFQALLNRNSIIRLFGLDTREIIHEIKRYNITNISATPTFYRLLLPPKDTCESVTRLTSGGEKFDEHTLHQLIGLFPNAKLTNVYASTEAGTLFASAGNEFVIKEEMKNLVRVENGELLIHSSLLGKSSLVDVDGDWYHTGDIIEIVHDIPLTFHFLSRKNEMINVGGYKVNPHELEECIRECQGVIDVYVYAKDSKILGKIVCCDVVRENENITEKMIREQLRQKLQEFKIPRIFKFVEQLNVTRTGKISRKL</sequence>
<dbReference type="InterPro" id="IPR000873">
    <property type="entry name" value="AMP-dep_synth/lig_dom"/>
</dbReference>
<dbReference type="GO" id="GO:0031956">
    <property type="term" value="F:medium-chain fatty acid-CoA ligase activity"/>
    <property type="evidence" value="ECO:0007669"/>
    <property type="project" value="TreeGrafter"/>
</dbReference>
<dbReference type="Gene3D" id="3.30.300.30">
    <property type="match status" value="1"/>
</dbReference>
<keyword evidence="4" id="KW-0436">Ligase</keyword>
<dbReference type="Proteomes" id="UP000546007">
    <property type="component" value="Unassembled WGS sequence"/>
</dbReference>
<dbReference type="Gene3D" id="3.40.50.12780">
    <property type="entry name" value="N-terminal domain of ligase-like"/>
    <property type="match status" value="1"/>
</dbReference>
<evidence type="ECO:0000313" key="5">
    <source>
        <dbReference type="Proteomes" id="UP000546007"/>
    </source>
</evidence>
<dbReference type="SUPFAM" id="SSF56801">
    <property type="entry name" value="Acetyl-CoA synthetase-like"/>
    <property type="match status" value="1"/>
</dbReference>
<keyword evidence="5" id="KW-1185">Reference proteome</keyword>
<feature type="domain" description="AMP-binding enzyme C-terminal" evidence="3">
    <location>
        <begin position="333"/>
        <end position="407"/>
    </location>
</feature>
<comment type="similarity">
    <text evidence="1">Belongs to the ATP-dependent AMP-binding enzyme family.</text>
</comment>
<evidence type="ECO:0000259" key="3">
    <source>
        <dbReference type="Pfam" id="PF13193"/>
    </source>
</evidence>
<dbReference type="InterPro" id="IPR045851">
    <property type="entry name" value="AMP-bd_C_sf"/>
</dbReference>
<comment type="caution">
    <text evidence="4">The sequence shown here is derived from an EMBL/GenBank/DDBJ whole genome shotgun (WGS) entry which is preliminary data.</text>
</comment>
<dbReference type="PANTHER" id="PTHR43201">
    <property type="entry name" value="ACYL-COA SYNTHETASE"/>
    <property type="match status" value="1"/>
</dbReference>